<evidence type="ECO:0000313" key="2">
    <source>
        <dbReference type="Proteomes" id="UP001165064"/>
    </source>
</evidence>
<dbReference type="EMBL" id="BSXS01006747">
    <property type="protein sequence ID" value="GME86107.1"/>
    <property type="molecule type" value="Genomic_DNA"/>
</dbReference>
<gene>
    <name evidence="1" type="ORF">Amon02_000786700</name>
</gene>
<organism evidence="1 2">
    <name type="scientific">Ambrosiozyma monospora</name>
    <name type="common">Yeast</name>
    <name type="synonym">Endomycopsis monosporus</name>
    <dbReference type="NCBI Taxonomy" id="43982"/>
    <lineage>
        <taxon>Eukaryota</taxon>
        <taxon>Fungi</taxon>
        <taxon>Dikarya</taxon>
        <taxon>Ascomycota</taxon>
        <taxon>Saccharomycotina</taxon>
        <taxon>Pichiomycetes</taxon>
        <taxon>Pichiales</taxon>
        <taxon>Pichiaceae</taxon>
        <taxon>Ambrosiozyma</taxon>
    </lineage>
</organism>
<keyword evidence="2" id="KW-1185">Reference proteome</keyword>
<accession>A0ACB5TDK1</accession>
<name>A0ACB5TDK1_AMBMO</name>
<sequence length="210" mass="24620">MASVPHLQRPTHDKLSNRLQLNDLLRCSIQPDQRRLRHIKSLIIQNVKYKGSNNHERNSSNTNSKGLNNGKSAKQQLKTVGDLIERSNNSIQILGLNNKLERQLQLQELNASTFYDCFYTINGFMDIEDPIYISPIFKKEFEISEELNFLGLNRNSITINLFIKYNSKWCLLRQFHIKLSFLVNLGDNLDLINNTKQKFQCWNDEKNQFF</sequence>
<protein>
    <submittedName>
        <fullName evidence="1">Unnamed protein product</fullName>
    </submittedName>
</protein>
<reference evidence="1" key="1">
    <citation type="submission" date="2023-04" db="EMBL/GenBank/DDBJ databases">
        <title>Ambrosiozyma monospora NBRC 10751.</title>
        <authorList>
            <person name="Ichikawa N."/>
            <person name="Sato H."/>
            <person name="Tonouchi N."/>
        </authorList>
    </citation>
    <scope>NUCLEOTIDE SEQUENCE</scope>
    <source>
        <strain evidence="1">NBRC 10751</strain>
    </source>
</reference>
<dbReference type="Proteomes" id="UP001165064">
    <property type="component" value="Unassembled WGS sequence"/>
</dbReference>
<evidence type="ECO:0000313" key="1">
    <source>
        <dbReference type="EMBL" id="GME86107.1"/>
    </source>
</evidence>
<comment type="caution">
    <text evidence="1">The sequence shown here is derived from an EMBL/GenBank/DDBJ whole genome shotgun (WGS) entry which is preliminary data.</text>
</comment>
<proteinExistence type="predicted"/>